<evidence type="ECO:0000313" key="7">
    <source>
        <dbReference type="Proteomes" id="UP000031056"/>
    </source>
</evidence>
<dbReference type="VEuPathDB" id="MicrosporidiaDB:M896_021290"/>
<evidence type="ECO:0000256" key="5">
    <source>
        <dbReference type="SAM" id="Coils"/>
    </source>
</evidence>
<dbReference type="Proteomes" id="UP000031056">
    <property type="component" value="Unassembled WGS sequence"/>
</dbReference>
<keyword evidence="3" id="KW-0375">Hydrogen ion transport</keyword>
<accession>A0A0B2UGW9</accession>
<comment type="caution">
    <text evidence="6">The sequence shown here is derived from an EMBL/GenBank/DDBJ whole genome shotgun (WGS) entry which is preliminary data.</text>
</comment>
<dbReference type="HOGENOM" id="CLU_177151_0_0_1"/>
<dbReference type="AlphaFoldDB" id="A0A0B2UGW9"/>
<dbReference type="Pfam" id="PF03179">
    <property type="entry name" value="V-ATPase_G"/>
    <property type="match status" value="1"/>
</dbReference>
<dbReference type="EMBL" id="JOKQ01000002">
    <property type="protein sequence ID" value="KHN70291.1"/>
    <property type="molecule type" value="Genomic_DNA"/>
</dbReference>
<reference evidence="6 7" key="1">
    <citation type="journal article" date="2014" name="MBio">
        <title>The Ordospora colligata genome; evolution of extreme reduction in microsporidia and host-to-parasite horizontal gene transfer.</title>
        <authorList>
            <person name="Pombert J.-F."/>
            <person name="Haag K.L."/>
            <person name="Beidas S."/>
            <person name="Ebert D."/>
            <person name="Keeling P.J."/>
        </authorList>
    </citation>
    <scope>NUCLEOTIDE SEQUENCE [LARGE SCALE GENOMIC DNA]</scope>
    <source>
        <strain evidence="6 7">OC4</strain>
    </source>
</reference>
<evidence type="ECO:0000256" key="1">
    <source>
        <dbReference type="ARBA" id="ARBA00010066"/>
    </source>
</evidence>
<sequence length="105" mass="12287">MSVESIKRLVQCENDAKERLETARKELEDTKAQARADAKIMLEGLKKENEQKLHVLENEVREYMKLVEEKLGTELEDRIRALNNIRDRERIVSVLVEHVCGVEKK</sequence>
<proteinExistence type="inferred from homology"/>
<name>A0A0B2UGW9_9MICR</name>
<dbReference type="RefSeq" id="XP_014564333.1">
    <property type="nucleotide sequence ID" value="XM_014708847.1"/>
</dbReference>
<keyword evidence="7" id="KW-1185">Reference proteome</keyword>
<evidence type="ECO:0000313" key="6">
    <source>
        <dbReference type="EMBL" id="KHN70291.1"/>
    </source>
</evidence>
<comment type="similarity">
    <text evidence="1">Belongs to the V-ATPase G subunit family.</text>
</comment>
<evidence type="ECO:0000256" key="3">
    <source>
        <dbReference type="ARBA" id="ARBA00022781"/>
    </source>
</evidence>
<dbReference type="Gene3D" id="1.20.5.2950">
    <property type="match status" value="1"/>
</dbReference>
<organism evidence="6 7">
    <name type="scientific">Ordospora colligata OC4</name>
    <dbReference type="NCBI Taxonomy" id="1354746"/>
    <lineage>
        <taxon>Eukaryota</taxon>
        <taxon>Fungi</taxon>
        <taxon>Fungi incertae sedis</taxon>
        <taxon>Microsporidia</taxon>
        <taxon>Ordosporidae</taxon>
        <taxon>Ordospora</taxon>
    </lineage>
</organism>
<dbReference type="OrthoDB" id="2193583at2759"/>
<dbReference type="GO" id="GO:0016471">
    <property type="term" value="C:vacuolar proton-transporting V-type ATPase complex"/>
    <property type="evidence" value="ECO:0007669"/>
    <property type="project" value="InterPro"/>
</dbReference>
<keyword evidence="4" id="KW-0406">Ion transport</keyword>
<keyword evidence="2" id="KW-0813">Transport</keyword>
<dbReference type="GeneID" id="26261224"/>
<dbReference type="InParanoid" id="A0A0B2UGW9"/>
<feature type="coiled-coil region" evidence="5">
    <location>
        <begin position="6"/>
        <end position="66"/>
    </location>
</feature>
<dbReference type="GO" id="GO:0046961">
    <property type="term" value="F:proton-transporting ATPase activity, rotational mechanism"/>
    <property type="evidence" value="ECO:0007669"/>
    <property type="project" value="InterPro"/>
</dbReference>
<protein>
    <submittedName>
        <fullName evidence="6">Uncharacterized protein</fullName>
    </submittedName>
</protein>
<evidence type="ECO:0000256" key="4">
    <source>
        <dbReference type="ARBA" id="ARBA00023065"/>
    </source>
</evidence>
<keyword evidence="5" id="KW-0175">Coiled coil</keyword>
<gene>
    <name evidence="6" type="ORF">M896_021290</name>
</gene>
<dbReference type="InterPro" id="IPR005124">
    <property type="entry name" value="V-ATPase_G"/>
</dbReference>
<evidence type="ECO:0000256" key="2">
    <source>
        <dbReference type="ARBA" id="ARBA00022448"/>
    </source>
</evidence>